<comment type="caution">
    <text evidence="1">The sequence shown here is derived from an EMBL/GenBank/DDBJ whole genome shotgun (WGS) entry which is preliminary data.</text>
</comment>
<evidence type="ECO:0000313" key="1">
    <source>
        <dbReference type="EMBL" id="PCE34046.1"/>
    </source>
</evidence>
<sequence>MSGVFAGNAAHAASIDAEKCISQDDVKEIDKAFFADFPNADAMKSYAGQHKFEIVTNVADGIKLQKEAASNDAKVGWLASFLRDRHDFFSDFSRFERPSYTYMRNGMSSVDNLRTTQKFPRNQCVQEVSYNMRAGACIRGQKLQSLSLTFVKDDRPLHFAGVELYFMACPAQ</sequence>
<proteinExistence type="predicted"/>
<accession>A0A2A4FNQ0</accession>
<dbReference type="EMBL" id="MTZU01000007">
    <property type="protein sequence ID" value="PCE34046.1"/>
    <property type="molecule type" value="Genomic_DNA"/>
</dbReference>
<gene>
    <name evidence="1" type="ORF">BZL54_02535</name>
</gene>
<organism evidence="1 2">
    <name type="scientific">Burkholderia ubonensis subsp. mesacidophila</name>
    <dbReference type="NCBI Taxonomy" id="265293"/>
    <lineage>
        <taxon>Bacteria</taxon>
        <taxon>Pseudomonadati</taxon>
        <taxon>Pseudomonadota</taxon>
        <taxon>Betaproteobacteria</taxon>
        <taxon>Burkholderiales</taxon>
        <taxon>Burkholderiaceae</taxon>
        <taxon>Burkholderia</taxon>
        <taxon>Burkholderia cepacia complex</taxon>
    </lineage>
</organism>
<protein>
    <submittedName>
        <fullName evidence="1">Uncharacterized protein</fullName>
    </submittedName>
</protein>
<dbReference type="Proteomes" id="UP000217994">
    <property type="component" value="Unassembled WGS sequence"/>
</dbReference>
<dbReference type="AlphaFoldDB" id="A0A2A4FNQ0"/>
<reference evidence="1 2" key="1">
    <citation type="submission" date="2017-01" db="EMBL/GenBank/DDBJ databases">
        <title>Whole-Genome Shotgun Sequencing of Two beta-Proteobacterial Species in Search of the Bulgecin Biosynthetic Cluster.</title>
        <authorList>
            <person name="Horsman M.E."/>
            <person name="Marous D.R."/>
            <person name="Li R."/>
            <person name="Oliver R.A."/>
            <person name="Byun B."/>
            <person name="Emrich S.J."/>
            <person name="Boggess B."/>
            <person name="Townsend C.A."/>
            <person name="Mobashery S."/>
        </authorList>
    </citation>
    <scope>NUCLEOTIDE SEQUENCE [LARGE SCALE GENOMIC DNA]</scope>
    <source>
        <strain evidence="1 2">ATCC 31433</strain>
    </source>
</reference>
<name>A0A2A4FNQ0_9BURK</name>
<evidence type="ECO:0000313" key="2">
    <source>
        <dbReference type="Proteomes" id="UP000217994"/>
    </source>
</evidence>